<accession>F0WN35</accession>
<dbReference type="SUPFAM" id="SSF52047">
    <property type="entry name" value="RNI-like"/>
    <property type="match status" value="2"/>
</dbReference>
<dbReference type="SMART" id="SM00367">
    <property type="entry name" value="LRR_CC"/>
    <property type="match status" value="14"/>
</dbReference>
<dbReference type="PANTHER" id="PTHR13318">
    <property type="entry name" value="PARTNER OF PAIRED, ISOFORM B-RELATED"/>
    <property type="match status" value="1"/>
</dbReference>
<dbReference type="GO" id="GO:0019005">
    <property type="term" value="C:SCF ubiquitin ligase complex"/>
    <property type="evidence" value="ECO:0007669"/>
    <property type="project" value="TreeGrafter"/>
</dbReference>
<proteinExistence type="predicted"/>
<protein>
    <submittedName>
        <fullName evidence="4">Uncharacterized protein AlNc14C165G7867</fullName>
    </submittedName>
</protein>
<name>F0WN35_9STRA</name>
<feature type="domain" description="Clu" evidence="3">
    <location>
        <begin position="1290"/>
        <end position="1565"/>
    </location>
</feature>
<dbReference type="PROSITE" id="PS51823">
    <property type="entry name" value="CLU"/>
    <property type="match status" value="1"/>
</dbReference>
<dbReference type="HOGENOM" id="CLU_225820_0_0_1"/>
<dbReference type="GO" id="GO:0031146">
    <property type="term" value="P:SCF-dependent proteasomal ubiquitin-dependent protein catabolic process"/>
    <property type="evidence" value="ECO:0007669"/>
    <property type="project" value="TreeGrafter"/>
</dbReference>
<sequence length="3033" mass="344895">MGAEVSNLLRGESWGESGDSFEEPGIHTSESNGDEGTASRMAPTLMKDDSMFEFCKRWDLRTLIDFLRFYVYCNEEHQNPKDLPSNMTFEEALPAIIEIEEKKAHLSSLIATIQSEVRDLEAASTAQGEEKAVLILKDRESQITRQKLVCEEKLARFSHIVSPVITGVDLSIEVKWKIFNSTIEAIEKKYGLQSSDSPSGTSMIHLSDTNSSTRHPACSSYVMNPIDITERRLHQDMHDSLASSNLYVMDDHTDESADTSDSDSSGRSESHKMSDPGNHVAEVCGPIVEYQVERRPDEAFNVKSSFSEHSSPKQYNELHNSVCGDRLADAQSPSMVFALPYFHPGHTLKGVSPIYNAEVHNPIFFGFALDKVTTKQAFEIPVRENLEYEHEKGCVQLKVQQLDAKLEAFIASEDAKLRSLTLKEQEYHEKRDKFWNKRIKDLEQARAELNSEDLTLQSRQNQQSHIQKSYDHEDQEIQQKKKFLVENMQNARSQRNLEVSKLRNMLKSEEPLGASRMEYHELEIRRYQGEVQTAKDSLQKAQEDYSSFRSYNNHTLALSGTKQDRHQRGQLLYIEGQIRHCEKELESLCTLFENELYLLERSKSIYQRESRLEPLYTSLQGSTPAVGISGRAPLLSDLAVAFLIGLKNPSLTTRIEFLFNMYAPGSSYMSSKAFLKDRPPNWNGQICALTCKSFTCVLQKAVKILMQIFPTDPNQSLIQEKIQGIAQREFLLLVRLKECNSTFLSIHRSMQGHQPRLATSKKLADSHYLTRLEFIDFCMYSVKQSPQLSRFFNILCSHEHLGRYVMQKISVAHRYRLGLVPAENLKHESIRKQLQYREELSPWNKMQLHKIALAMGEYDTLKTNYRVYLPTRRMFLLSEVVPLHHGGYRNALHHRHECMQFASIKIQSCWRGKQGRRKAVLLAQKQAFYHAKAIELQSTRGEIVLEWKDRESQPDVDSTPLRLAFSTKKFSKLMMTSMSMEKALRKAQDDIEDRFREMEEELGYTDHAVRPEMQVHDLDYLEQEISTFLVHKLSNAKREEAKASQPGDTGENERYDLEDTLDQKRDGETNINQQQLRSAGLVVNEGTKEKSLNENGWNNVSNISDEDLQSSDASMHLVYSYLRRRCDGMTTYNFKELSLELPSKRHICTYVWSFRRLDGKYEQRGLEMDLADHFRIKKNTSDLVMALIELAENDPCFGLTYALLETFQCENEPSYSMPHYRRCAPLSQDTAAFLNSAVGIRNSSSAHDLLAPCSSAHGKQRNHLMETHKALATKAYEKMVHATLEWKKIEQSLLEAGNEEYYLHHLGMGTDRMDWSVQLHRALQLPEVSADEIHDKYGQIYNICHNFLQTATAIAMIIAQEATLPLSSRSIIPLAQSQVDGRKDSTRSTMKRKYEVHSIRFELSLDDHGRFESCDEFAAKFSGHEVRNSALYMRKLGSEPSFLLPLQCCVDTRGFRVLCTSILPIHTNSLTSDNDNAERNASEQNLLQGTKDHGKAIIASSKKLGELLAPMSKELNTSQHFVRGSRDLVQRSIYGPADLQVYSVAPGLYNLLGFGRAMPPEDPGATKHLTPSTRGMSILWRQLRSEFVRKQSRALSPDALFFTSYRTTDWLERAKDIENATFELLNTVIPQFAKEMRKNEDYYLGSGDDNYHRRNTTQGAGKMRSEYELTQNAWNESTLTRGMHRHGINMRHLGLLRAHLKSNDSVNTLCDPSKMKEPNFLNHTNQTMSPTPSDENRCSIGLPRRLSGGNLCDDKRDFVTRPSSLHALALAEMVARTLKNVIRHFLREAAKQTRMGLNSAFLNQVIVKLFNLFTGGRRGSDAFWKFFLIQGVRARFGHIALSRDEELNARTDAVPWFHYIVNRVSNMLGLSLTAGSLLRLQLSPNGHIFSSEDVLAARDCQFGDLRTPQSIAMCRVKSNLCVLHFAMASLLSLQGSMRQTRTYNETILDAQPHGYWPLCDAKGTTEATNLGSLGAELTGKYIRNCELEATGFVCNSEYDRAVRFRRSKKTFVNFDDCHVPLIHMQDKNSIMSSLEAWCACVGLYGRRQTVVAVGCLSLDITMSSNWAVMLQNESSEVVAQGPPVSLHKWTYLTATLTSTTLRLYIDGRLEGEVVWHQISSDKFPVNTASLSASKVRIQEMNENQSSSVREEKDDNVLNGDNFENERKALEKKPRPKVFKLFWPNLYKRDNMDFSVRDEASKAAFGPCKLETLSNSKLAEDQGVSIGVPSPHNIETMHEAGGSIIPEFSQRTRPTRIACLSSERNRDGKHFFQGMIAHVACYLNKCLAHEDINAHYIMGTRDRTRESENLFDSATERFARCLYAFDPYDHSTLRNFAKNVCASPFHDNQDQEFVLKQKRKIRLAVNALALAKCVHGIAEIMRHLPHSPKFSDLFISCYQSIIQEDPSYFRPRSDPSCQYAVEDLAEVPFALFFIPGSTLALPDLLPDDHVLLPDCDMSSAYACSQSIISDREAYHKTMQDEIIQTFADIIIRTVVPLPYFFSQNTLTNLDWLENISSHKVIIYCALRLRSEGDLERLCFEDIPDISSQDLELIARSNTNCKCLSIPKCTLLAEKTIQESVSICRKLEELDLSFCNQLHDSSLVVFGRKCHVLKKLSVAHCHQISDLGLGALLQSLGFRLERLDINHCDQLTDATLTNIGTSCTMLQSLDAQWCFQFTARGLQRINKSASFFSSLEWIDISGCRKIDTEGIIYLADCCTNLQHIKLDFCDRLTSQSISALVQKCTRLKTLHMQELALVTNEIIFGSQVNDDIPQPSIRWELANVSLSGCTNLDDEAFRYLCTHMGKLESLNVSSCSSLTQDGFYHFAADANFKTLELENLDLSFCPQFKAADAQLFTMKCSKLTSLNLSGLVSLDTLNVTSIIETCPHLIKLHLGFCRELSDSTLRFIATKLALQDLNIERCSKMTDDGLLALIDDNFTLQTLNISSCKLITDIVILSLMKSCPRLRQLNIELCSQLTQANIVALRRKRPALCVHYSEYAKPTKEASKFDDIFLYKPQTHIYSTRRNNSGVNYKQ</sequence>
<dbReference type="Pfam" id="PF13236">
    <property type="entry name" value="CLU"/>
    <property type="match status" value="1"/>
</dbReference>
<gene>
    <name evidence="4" type="primary">AlNc14C165G7867</name>
    <name evidence="4" type="ORF">ALNC14_088650</name>
</gene>
<evidence type="ECO:0000256" key="1">
    <source>
        <dbReference type="SAM" id="Coils"/>
    </source>
</evidence>
<dbReference type="InterPro" id="IPR001611">
    <property type="entry name" value="Leu-rich_rpt"/>
</dbReference>
<dbReference type="Pfam" id="PF12807">
    <property type="entry name" value="eIF3_p135"/>
    <property type="match status" value="1"/>
</dbReference>
<dbReference type="PROSITE" id="PS50096">
    <property type="entry name" value="IQ"/>
    <property type="match status" value="1"/>
</dbReference>
<feature type="region of interest" description="Disordered" evidence="2">
    <location>
        <begin position="252"/>
        <end position="280"/>
    </location>
</feature>
<dbReference type="InterPro" id="IPR057207">
    <property type="entry name" value="FBXL15_LRR"/>
</dbReference>
<evidence type="ECO:0000256" key="2">
    <source>
        <dbReference type="SAM" id="MobiDB-lite"/>
    </source>
</evidence>
<reference evidence="4" key="2">
    <citation type="submission" date="2011-02" db="EMBL/GenBank/DDBJ databases">
        <authorList>
            <person name="MacLean D."/>
        </authorList>
    </citation>
    <scope>NUCLEOTIDE SEQUENCE</scope>
</reference>
<evidence type="ECO:0000259" key="3">
    <source>
        <dbReference type="PROSITE" id="PS51823"/>
    </source>
</evidence>
<feature type="region of interest" description="Disordered" evidence="2">
    <location>
        <begin position="1"/>
        <end position="40"/>
    </location>
</feature>
<dbReference type="PANTHER" id="PTHR13318:SF95">
    <property type="entry name" value="F-BOX PROTEIN YLR352W"/>
    <property type="match status" value="1"/>
</dbReference>
<feature type="region of interest" description="Disordered" evidence="2">
    <location>
        <begin position="2140"/>
        <end position="2159"/>
    </location>
</feature>
<dbReference type="InterPro" id="IPR025697">
    <property type="entry name" value="CLU_dom"/>
</dbReference>
<dbReference type="InterPro" id="IPR033646">
    <property type="entry name" value="CLU-central"/>
</dbReference>
<organism evidence="4">
    <name type="scientific">Albugo laibachii Nc14</name>
    <dbReference type="NCBI Taxonomy" id="890382"/>
    <lineage>
        <taxon>Eukaryota</taxon>
        <taxon>Sar</taxon>
        <taxon>Stramenopiles</taxon>
        <taxon>Oomycota</taxon>
        <taxon>Peronosporomycetes</taxon>
        <taxon>Albuginales</taxon>
        <taxon>Albuginaceae</taxon>
        <taxon>Albugo</taxon>
    </lineage>
</organism>
<feature type="coiled-coil region" evidence="1">
    <location>
        <begin position="432"/>
        <end position="462"/>
    </location>
</feature>
<keyword evidence="1" id="KW-0175">Coiled coil</keyword>
<reference evidence="4" key="1">
    <citation type="journal article" date="2011" name="PLoS Biol.">
        <title>Gene gain and loss during evolution of obligate parasitism in the white rust pathogen of Arabidopsis thaliana.</title>
        <authorList>
            <person name="Kemen E."/>
            <person name="Gardiner A."/>
            <person name="Schultz-Larsen T."/>
            <person name="Kemen A.C."/>
            <person name="Balmuth A.L."/>
            <person name="Robert-Seilaniantz A."/>
            <person name="Bailey K."/>
            <person name="Holub E."/>
            <person name="Studholme D.J."/>
            <person name="Maclean D."/>
            <person name="Jones J.D."/>
        </authorList>
    </citation>
    <scope>NUCLEOTIDE SEQUENCE</scope>
</reference>
<dbReference type="EMBL" id="FR824210">
    <property type="protein sequence ID" value="CCA22722.1"/>
    <property type="molecule type" value="Genomic_DNA"/>
</dbReference>
<dbReference type="Gene3D" id="3.80.10.10">
    <property type="entry name" value="Ribonuclease Inhibitor"/>
    <property type="match status" value="3"/>
</dbReference>
<dbReference type="Pfam" id="PF25372">
    <property type="entry name" value="DUF7885"/>
    <property type="match status" value="1"/>
</dbReference>
<evidence type="ECO:0000313" key="4">
    <source>
        <dbReference type="EMBL" id="CCA22722.1"/>
    </source>
</evidence>
<dbReference type="InterPro" id="IPR032675">
    <property type="entry name" value="LRR_dom_sf"/>
</dbReference>
<dbReference type="Pfam" id="PF13516">
    <property type="entry name" value="LRR_6"/>
    <property type="match status" value="1"/>
</dbReference>
<dbReference type="InterPro" id="IPR006553">
    <property type="entry name" value="Leu-rich_rpt_Cys-con_subtyp"/>
</dbReference>
<feature type="compositionally biased region" description="Basic and acidic residues" evidence="2">
    <location>
        <begin position="264"/>
        <end position="274"/>
    </location>
</feature>
<feature type="region of interest" description="Disordered" evidence="2">
    <location>
        <begin position="1036"/>
        <end position="1055"/>
    </location>
</feature>